<evidence type="ECO:0000313" key="2">
    <source>
        <dbReference type="Proteomes" id="UP000063063"/>
    </source>
</evidence>
<dbReference type="OrthoDB" id="10251804at2759"/>
<accession>A0A088RQZ2</accession>
<dbReference type="eggNOG" id="ENOG502R0N3">
    <property type="taxonomic scope" value="Eukaryota"/>
</dbReference>
<dbReference type="EMBL" id="CP009391">
    <property type="protein sequence ID" value="AIN98393.2"/>
    <property type="molecule type" value="Genomic_DNA"/>
</dbReference>
<dbReference type="Gene3D" id="3.30.40.10">
    <property type="entry name" value="Zinc/RING finger domain, C3HC4 (zinc finger)"/>
    <property type="match status" value="1"/>
</dbReference>
<dbReference type="GeneID" id="22575146"/>
<dbReference type="VEuPathDB" id="TriTrypDB:LPMP_221000"/>
<keyword evidence="2" id="KW-1185">Reference proteome</keyword>
<dbReference type="InterPro" id="IPR013083">
    <property type="entry name" value="Znf_RING/FYVE/PHD"/>
</dbReference>
<dbReference type="VEuPathDB" id="TriTrypDB:LPAL13_220013400"/>
<evidence type="ECO:0000313" key="1">
    <source>
        <dbReference type="EMBL" id="AIN98393.2"/>
    </source>
</evidence>
<dbReference type="Pfam" id="PF13920">
    <property type="entry name" value="zf-C3HC4_3"/>
    <property type="match status" value="1"/>
</dbReference>
<reference evidence="1 2" key="1">
    <citation type="journal article" date="2015" name="Sci. Rep.">
        <title>The genome of Leishmania panamensis: insights into genomics of the L. (Viannia) subgenus.</title>
        <authorList>
            <person name="Llanes A."/>
            <person name="Restrepo C.M."/>
            <person name="Vecchio G.D."/>
            <person name="Anguizola F.J."/>
            <person name="Lleonart R."/>
        </authorList>
    </citation>
    <scope>NUCLEOTIDE SEQUENCE [LARGE SCALE GENOMIC DNA]</scope>
    <source>
        <strain evidence="1 2">MHOM/PA/94/PSC-1</strain>
    </source>
</reference>
<dbReference type="Proteomes" id="UP000063063">
    <property type="component" value="Chromosome 22"/>
</dbReference>
<name>A0A088RQZ2_LEIPA</name>
<dbReference type="RefSeq" id="XP_010699100.1">
    <property type="nucleotide sequence ID" value="XM_010700798.1"/>
</dbReference>
<gene>
    <name evidence="1" type="ORF">LPMP_221000</name>
</gene>
<dbReference type="KEGG" id="lpan:LPMP_221000"/>
<organism evidence="1 2">
    <name type="scientific">Leishmania panamensis</name>
    <dbReference type="NCBI Taxonomy" id="5679"/>
    <lineage>
        <taxon>Eukaryota</taxon>
        <taxon>Discoba</taxon>
        <taxon>Euglenozoa</taxon>
        <taxon>Kinetoplastea</taxon>
        <taxon>Metakinetoplastina</taxon>
        <taxon>Trypanosomatida</taxon>
        <taxon>Trypanosomatidae</taxon>
        <taxon>Leishmaniinae</taxon>
        <taxon>Leishmania</taxon>
        <taxon>Leishmania guyanensis species complex</taxon>
    </lineage>
</organism>
<evidence type="ECO:0008006" key="3">
    <source>
        <dbReference type="Google" id="ProtNLM"/>
    </source>
</evidence>
<sequence>MGFDALLNTFCLTCVVLLGLWVIAHVVQAAELRLMLVAYTQHRKYVFVIPFVPLLTRLFHEMAVPQFVASDAIQRGELPPATMTRGHHTRAEGPMEYVGADGAPSVPTLTGGHSVTSAPLSPPSTLTPNANLRQSPLHTLANGTRGRASKATKEKKRKWAGDVADRENVPYQQEQQQQQGSVAAVIVDSTRSAVDGSDLTSSPDPAWWTPQLEGRCLVLGLHLPLELLPAASRGSGISSDTGNGHGNGSSVTKRQPTVSLQLKKYQLLPASPIRAEAAPSRALRPHRLLSSSAGLQTQVAIARQLMATRVHVCSRAALSHMRTNTSVVPSPRQRYSSPAASWPNHGTWPAGSWLTRASLEHLDFDDVKCAYTRYYQRLLEMAVAEQAAISHGAQSDRKSTKRAQRISAMLMRYLDFAHMSDAEGGVKDGDVEGGAEGNRGGGTRLGTNQDTSRKRRPAEDPRTTGGSGNSASDPLSHKKRRGRTRSGKSHRSVGAGTAGLPQCSHTPRMPMLGASVYYHSDEYDTGWRSGDLSSAVSGHSHLYHAVSPLPPLQSILHLPRVPQTHSSASLMQSPLISMVPPLLPPVHESRHGSSKRHQRAGEMSGIADGAVEVLEGLVERVRLAQTLRPRYRSLLCTVRFAAERFVVRRGASEPPTWTPLQTVAVSRVDAANITHGAASSSVADGRGVVRQDSARSTSLSSSLPSPHQARLRQQHGGGDSDSANLVCSPVVTRGASASDLGAQSSENMFGLPGDPGNQRGNSDSVASGTLAALSSQISSSLADSQLPTGTRLLSPLPSRPSSATVTPVGIRIEHGNNGASLHSHPSDPPPPALPLPPLEAHSSAFASAQLLLPELSITTPPDSSAEHVVPLDVPSASAGNSGSASAVNAAMEFLRTSRLRENNKRAALAAGTGNSAVVPSSSSTLQQNTTSRLISSSTYSTTAELAATRAPHEDGLPHWNAIKRDFSMSAGGTLRRSWGVSTSSDEVQQVTAAAGAAQKPMPSAAVPKNTSRVKSAASSRPQQQHPQRVPSSIEEAPPSAAAAATQSPWRIAASASPPSLQPRSTDLRVIYVIGADRATLLRSLTLDATRCFAAGTQNFLCFFTRRDEQCARRRHIELLDQQNGAELPRGTRRRTLAGTSRPFGQHDRSNDAIHSTHPSSAVPLHNRAEEKSSSASAAATLRSVKESPWQDMSSSSGGLPIGALEEMHDGVFGDAGTANQQPRATMLSAASHVNTVATTVTMPSAHQRDDPFFSSLQSLESSLHSVRELPAASTLRDSRSSNVPVVLTSPNTATAVATSDGEIVAQTQPSPSMSPDSGKPVETTSTSDGSLFSLPSLDGARDSRGDTGHAERRWSVSEKDWKAPLQSQGATGTTAPLPPSAYTDISTTYSHPPTKAVAKVAKLLPREAIIATNFQTGNRGTLDYGVTAAATTTTNTVADAAVQPGRLASHSEEPAAADHKRVGVAATAAAVAGPVLDVTPPTASTAALPLPAASSPTKASGKTKKGASAAVDNAVARAAGATASEATVNVTHAPLSPLPRPAHPVAIDSVPAHDVRQYLAAVGVTLPEQVYLLRDADALTPLQQLQHRLAAPVHTTGTAAPVAAVPPSFGGTAAHRRALLSASVDAVLNRGATRILEGQVEVAELSLDVLSRQISPYVPLQPPMLSGSDDADGAESSMGDSSSGASSDSDGMVGAREAAADARHSSPSSERGTQPQKPKSTAAVNYQLGRSSTSDGPAKHSGKASLPRHAHSRHWHQQHPRSSRGHGQSSVRTSLEQRQRQHERRRKRHLDRWNRRIQRRRVAASKAGNIPVAVGVLFFTAPPTLPAALVQQQQQQRQRLLEHLHSGERGRLLVPDWALSGPEVAAPAPVSAGDVQQAGQHASPPPPHVKQSPQPNICVTLIYTATAEEVAQALVRAAEVAASLTNQSGTYDAVDASDRRSVEAASHHGRWSLAVAEASERHTHSSYDSHELLSSKGNSELYPQMPPQQRSTGTLMGGSWHSRRALSQASTAAPSNSSFCHSCLSENVTPLLPRESFSVIAPDVFANSGSHLHYDPVTVSPTYQCHALSPPSGSSETAPLAEAESMKSPGYGGRHDGTATPSAAAFTDADSASPLMSVRDRPPSLLLLTGSSDSVYDYRECGSGNRGSATAAGGGWGGFGHGAAGSGATDDGVVRTATTVYVEKLERRSSSDGAAHLTNSENVDGDIARAGSAPASSSGVRANEAELKPLCFKATEDGRGEEDKVGVANKLMNVLRDSACFPDGVPVDVSLTYVRIGDDLYAITEVVDRTFLQYREERVMWPPTSREEGDGGDGSPTSLSDSGEDVQTDGSLSSSSVAHLSLASGPSFNTRDVALEATQGQHKAAARQQHRRSYHRRRAVSTSNFGSLSYSLAGSAPLRPGMRRQEVHMCWRCLSTEAAVIFIPCGHYAVCETCAELLPDCCLCRMPILSSVVLLERDRPQRQQQPPSAQQQH</sequence>
<protein>
    <recommendedName>
        <fullName evidence="3">Zinc finger protein</fullName>
    </recommendedName>
</protein>
<proteinExistence type="predicted"/>